<comment type="caution">
    <text evidence="2">The sequence shown here is derived from an EMBL/GenBank/DDBJ whole genome shotgun (WGS) entry which is preliminary data.</text>
</comment>
<name>X0XRS0_9ZZZZ</name>
<gene>
    <name evidence="2" type="ORF">S01H1_53994</name>
</gene>
<feature type="non-terminal residue" evidence="2">
    <location>
        <position position="1"/>
    </location>
</feature>
<reference evidence="2" key="1">
    <citation type="journal article" date="2014" name="Front. Microbiol.">
        <title>High frequency of phylogenetically diverse reductive dehalogenase-homologous genes in deep subseafloor sedimentary metagenomes.</title>
        <authorList>
            <person name="Kawai M."/>
            <person name="Futagami T."/>
            <person name="Toyoda A."/>
            <person name="Takaki Y."/>
            <person name="Nishi S."/>
            <person name="Hori S."/>
            <person name="Arai W."/>
            <person name="Tsubouchi T."/>
            <person name="Morono Y."/>
            <person name="Uchiyama I."/>
            <person name="Ito T."/>
            <person name="Fujiyama A."/>
            <person name="Inagaki F."/>
            <person name="Takami H."/>
        </authorList>
    </citation>
    <scope>NUCLEOTIDE SEQUENCE</scope>
    <source>
        <strain evidence="2">Expedition CK06-06</strain>
    </source>
</reference>
<feature type="region of interest" description="Disordered" evidence="1">
    <location>
        <begin position="1"/>
        <end position="29"/>
    </location>
</feature>
<proteinExistence type="predicted"/>
<protein>
    <submittedName>
        <fullName evidence="2">Uncharacterized protein</fullName>
    </submittedName>
</protein>
<accession>X0XRS0</accession>
<evidence type="ECO:0000256" key="1">
    <source>
        <dbReference type="SAM" id="MobiDB-lite"/>
    </source>
</evidence>
<dbReference type="EMBL" id="BARS01034998">
    <property type="protein sequence ID" value="GAG27571.1"/>
    <property type="molecule type" value="Genomic_DNA"/>
</dbReference>
<organism evidence="2">
    <name type="scientific">marine sediment metagenome</name>
    <dbReference type="NCBI Taxonomy" id="412755"/>
    <lineage>
        <taxon>unclassified sequences</taxon>
        <taxon>metagenomes</taxon>
        <taxon>ecological metagenomes</taxon>
    </lineage>
</organism>
<sequence length="56" mass="5711">PASPVTGGVNSGSTGGPGDLRDGPLPLRTQQRETVTRAIEATIEAVKANIFSLHGL</sequence>
<evidence type="ECO:0000313" key="2">
    <source>
        <dbReference type="EMBL" id="GAG27571.1"/>
    </source>
</evidence>
<dbReference type="AlphaFoldDB" id="X0XRS0"/>
<feature type="compositionally biased region" description="Gly residues" evidence="1">
    <location>
        <begin position="9"/>
        <end position="18"/>
    </location>
</feature>